<feature type="region of interest" description="Disordered" evidence="2">
    <location>
        <begin position="41"/>
        <end position="82"/>
    </location>
</feature>
<dbReference type="PROSITE" id="PS50158">
    <property type="entry name" value="ZF_CCHC"/>
    <property type="match status" value="1"/>
</dbReference>
<evidence type="ECO:0000313" key="5">
    <source>
        <dbReference type="Proteomes" id="UP000291422"/>
    </source>
</evidence>
<evidence type="ECO:0000256" key="1">
    <source>
        <dbReference type="PROSITE-ProRule" id="PRU00047"/>
    </source>
</evidence>
<dbReference type="Proteomes" id="UP000291422">
    <property type="component" value="Unassembled WGS sequence"/>
</dbReference>
<dbReference type="AlphaFoldDB" id="A0A4Q4N670"/>
<dbReference type="Pfam" id="PF00098">
    <property type="entry name" value="zf-CCHC"/>
    <property type="match status" value="1"/>
</dbReference>
<gene>
    <name evidence="4" type="ORF">AA0117_g10092</name>
</gene>
<evidence type="ECO:0000313" key="4">
    <source>
        <dbReference type="EMBL" id="RYN70768.1"/>
    </source>
</evidence>
<keyword evidence="1" id="KW-0862">Zinc</keyword>
<reference evidence="5" key="1">
    <citation type="journal article" date="2019" name="bioRxiv">
        <title>Genomics, evolutionary history and diagnostics of the Alternaria alternata species group including apple and Asian pear pathotypes.</title>
        <authorList>
            <person name="Armitage A.D."/>
            <person name="Cockerton H.M."/>
            <person name="Sreenivasaprasad S."/>
            <person name="Woodhall J.W."/>
            <person name="Lane C.R."/>
            <person name="Harrison R.J."/>
            <person name="Clarkson J.P."/>
        </authorList>
    </citation>
    <scope>NUCLEOTIDE SEQUENCE [LARGE SCALE GENOMIC DNA]</scope>
    <source>
        <strain evidence="5">FERA 1177</strain>
    </source>
</reference>
<name>A0A4Q4N670_ALTAL</name>
<proteinExistence type="predicted"/>
<comment type="caution">
    <text evidence="4">The sequence shown here is derived from an EMBL/GenBank/DDBJ whole genome shotgun (WGS) entry which is preliminary data.</text>
</comment>
<feature type="compositionally biased region" description="Polar residues" evidence="2">
    <location>
        <begin position="41"/>
        <end position="50"/>
    </location>
</feature>
<feature type="domain" description="CCHC-type" evidence="3">
    <location>
        <begin position="109"/>
        <end position="124"/>
    </location>
</feature>
<dbReference type="GO" id="GO:0003676">
    <property type="term" value="F:nucleic acid binding"/>
    <property type="evidence" value="ECO:0007669"/>
    <property type="project" value="InterPro"/>
</dbReference>
<dbReference type="SMART" id="SM00343">
    <property type="entry name" value="ZnF_C2HC"/>
    <property type="match status" value="1"/>
</dbReference>
<keyword evidence="1" id="KW-0479">Metal-binding</keyword>
<dbReference type="InterPro" id="IPR001878">
    <property type="entry name" value="Znf_CCHC"/>
</dbReference>
<sequence length="402" mass="47005">MELMRSGSSLNTLNELIAEAIRVDNELYKLMLEERLYSGNRAPQNTNARQRQPFRRSYPNQGRQRSYTPRIPGQYRTNGPKPMHLDNLNKGPGKPKFSHDKGNKKKFTCYACSKEGHIKRDCRSQGKVTRQLNVIRRTAPHDDTKEWNVITRPHIKLDVEDDEIIDGLEDLTITKVEELSPDEDTSDPESFEDLEVTEIDQTKFGKIAIFKEENRPSTPYVPEEQIKTLSSQINQLLRYLNKPPIEYAYETPDIMAAMRQDFYNLSCQVEHEKENLPADIDKPTASDNLVVIQCPADLDFKLGVLRQQLSKPEYQYPNTKDQFYDKFKKFVEYQGLLEELKTQGIHNAEELFGWAYEAKASWEEPTHYLSDSEKQEIYKEIKKQTNPHESQMTDKEYKSYRY</sequence>
<dbReference type="GO" id="GO:0008270">
    <property type="term" value="F:zinc ion binding"/>
    <property type="evidence" value="ECO:0007669"/>
    <property type="project" value="UniProtKB-KW"/>
</dbReference>
<evidence type="ECO:0000256" key="2">
    <source>
        <dbReference type="SAM" id="MobiDB-lite"/>
    </source>
</evidence>
<dbReference type="EMBL" id="PDXD01000037">
    <property type="protein sequence ID" value="RYN70768.1"/>
    <property type="molecule type" value="Genomic_DNA"/>
</dbReference>
<keyword evidence="1" id="KW-0863">Zinc-finger</keyword>
<evidence type="ECO:0000259" key="3">
    <source>
        <dbReference type="PROSITE" id="PS50158"/>
    </source>
</evidence>
<organism evidence="4 5">
    <name type="scientific">Alternaria alternata</name>
    <name type="common">Alternaria rot fungus</name>
    <name type="synonym">Torula alternata</name>
    <dbReference type="NCBI Taxonomy" id="5599"/>
    <lineage>
        <taxon>Eukaryota</taxon>
        <taxon>Fungi</taxon>
        <taxon>Dikarya</taxon>
        <taxon>Ascomycota</taxon>
        <taxon>Pezizomycotina</taxon>
        <taxon>Dothideomycetes</taxon>
        <taxon>Pleosporomycetidae</taxon>
        <taxon>Pleosporales</taxon>
        <taxon>Pleosporineae</taxon>
        <taxon>Pleosporaceae</taxon>
        <taxon>Alternaria</taxon>
        <taxon>Alternaria sect. Alternaria</taxon>
        <taxon>Alternaria alternata complex</taxon>
    </lineage>
</organism>
<feature type="compositionally biased region" description="Polar residues" evidence="2">
    <location>
        <begin position="58"/>
        <end position="67"/>
    </location>
</feature>
<dbReference type="VEuPathDB" id="FungiDB:CC77DRAFT_900354"/>
<protein>
    <recommendedName>
        <fullName evidence="3">CCHC-type domain-containing protein</fullName>
    </recommendedName>
</protein>
<dbReference type="Gene3D" id="4.10.60.10">
    <property type="entry name" value="Zinc finger, CCHC-type"/>
    <property type="match status" value="1"/>
</dbReference>
<dbReference type="InterPro" id="IPR036875">
    <property type="entry name" value="Znf_CCHC_sf"/>
</dbReference>
<accession>A0A4Q4N670</accession>
<feature type="region of interest" description="Disordered" evidence="2">
    <location>
        <begin position="382"/>
        <end position="402"/>
    </location>
</feature>
<feature type="compositionally biased region" description="Basic and acidic residues" evidence="2">
    <location>
        <begin position="391"/>
        <end position="402"/>
    </location>
</feature>
<dbReference type="SUPFAM" id="SSF57756">
    <property type="entry name" value="Retrovirus zinc finger-like domains"/>
    <property type="match status" value="1"/>
</dbReference>